<dbReference type="Pfam" id="PF00104">
    <property type="entry name" value="Hormone_recep"/>
    <property type="match status" value="1"/>
</dbReference>
<dbReference type="CDD" id="cd00637">
    <property type="entry name" value="7tm_classA_rhodopsin-like"/>
    <property type="match status" value="1"/>
</dbReference>
<dbReference type="Pfam" id="PF00105">
    <property type="entry name" value="zf-C4"/>
    <property type="match status" value="1"/>
</dbReference>
<dbReference type="eggNOG" id="KOG3575">
    <property type="taxonomic scope" value="Eukaryota"/>
</dbReference>
<feature type="transmembrane region" description="Helical" evidence="15">
    <location>
        <begin position="81"/>
        <end position="102"/>
    </location>
</feature>
<keyword evidence="12" id="KW-0804">Transcription</keyword>
<accession>E3MWV9</accession>
<dbReference type="InterPro" id="IPR000536">
    <property type="entry name" value="Nucl_hrmn_rcpt_lig-bd"/>
</dbReference>
<feature type="domain" description="NR LBD" evidence="18">
    <location>
        <begin position="379"/>
        <end position="645"/>
    </location>
</feature>
<keyword evidence="4 15" id="KW-0812">Transmembrane</keyword>
<dbReference type="GO" id="GO:0005634">
    <property type="term" value="C:nucleus"/>
    <property type="evidence" value="ECO:0007669"/>
    <property type="project" value="UniProtKB-SubCell"/>
</dbReference>
<dbReference type="GO" id="GO:0003700">
    <property type="term" value="F:DNA-binding transcription factor activity"/>
    <property type="evidence" value="ECO:0007669"/>
    <property type="project" value="InterPro"/>
</dbReference>
<keyword evidence="8 15" id="KW-1133">Transmembrane helix</keyword>
<evidence type="ECO:0000256" key="12">
    <source>
        <dbReference type="ARBA" id="ARBA00023163"/>
    </source>
</evidence>
<dbReference type="OrthoDB" id="5825164at2759"/>
<dbReference type="InterPro" id="IPR017452">
    <property type="entry name" value="GPCR_Rhodpsn_7TM"/>
</dbReference>
<dbReference type="InterPro" id="IPR001628">
    <property type="entry name" value="Znf_hrmn_rcpt"/>
</dbReference>
<keyword evidence="6" id="KW-0863">Zinc-finger</keyword>
<dbReference type="PRINTS" id="PR00047">
    <property type="entry name" value="STROIDFINGER"/>
</dbReference>
<name>E3MWV9_CAERE</name>
<keyword evidence="20" id="KW-1185">Reference proteome</keyword>
<dbReference type="SUPFAM" id="SSF57716">
    <property type="entry name" value="Glucocorticoid receptor-like (DNA-binding domain)"/>
    <property type="match status" value="1"/>
</dbReference>
<evidence type="ECO:0000313" key="19">
    <source>
        <dbReference type="EMBL" id="EFP10778.1"/>
    </source>
</evidence>
<evidence type="ECO:0000256" key="10">
    <source>
        <dbReference type="ARBA" id="ARBA00023125"/>
    </source>
</evidence>
<feature type="transmembrane region" description="Helical" evidence="15">
    <location>
        <begin position="122"/>
        <end position="139"/>
    </location>
</feature>
<keyword evidence="5" id="KW-0479">Metal-binding</keyword>
<dbReference type="CDD" id="cd06960">
    <property type="entry name" value="NR_DBD_HNF4A"/>
    <property type="match status" value="1"/>
</dbReference>
<feature type="domain" description="Nuclear receptor" evidence="17">
    <location>
        <begin position="272"/>
        <end position="348"/>
    </location>
</feature>
<feature type="transmembrane region" description="Helical" evidence="15">
    <location>
        <begin position="175"/>
        <end position="192"/>
    </location>
</feature>
<evidence type="ECO:0000256" key="7">
    <source>
        <dbReference type="ARBA" id="ARBA00022833"/>
    </source>
</evidence>
<dbReference type="SUPFAM" id="SSF48508">
    <property type="entry name" value="Nuclear receptor ligand-binding domain"/>
    <property type="match status" value="1"/>
</dbReference>
<sequence>MEDINLTVYALQPAALVGTVLNWAVFYSIHKLKSFNHSFGFLLTNQTLFDALNSTSFLFYFCPMVLFDVPIMKQYSHHCGFFILLCSEISIMTHLAISFNRFCAVWIPYSYQSIFSNKNTKFLIAAILLFCVSVALLFYEKLCYLYYDEKIHFLTFSTSDLCSFIGWYGDFLKNASIVAFVVFMDILTVVKVRMITKKVESSINENAQNKMSSREMRFLKQTVAQGSVFMMELLAYFFVPQYTTNKMIVFFSTSFAWVAMHAADGPAPSPSNEVCEVCGDHKVNNKRYGAFACLGCTVFFRRSITKNKKYKCLKHQNCFISNLYRCACRYCRFQKCLRVGMRGEAIQKRDVVGPRNLIISPEIIFVEDPSFLKPWVEFQRVQVAEHLPYFESHQVDPAFYKDSSNTVKYRRRARAHDVDIMLKLCLKQATAWGNQLKPFKKLSLVSKKNILAEYCLAFLLIDQGFKTAKEADSGIWLLQNGSFMHSDYFFGLPYADIDMESMKIKTQLHYNFVSDFLETVAKPFRRLEVDEVECAVLKVLMLLKRKIFFKMFTQPYFLFPASCSERAIYCGQEGVVAGLYSRCVDELMEHTMERFPGNGEERFGELLLLISAIRCGVKTLYNQTRVSDLFNFMKFDNSVKEVFLT</sequence>
<gene>
    <name evidence="19" type="ORF">CRE_02503</name>
</gene>
<keyword evidence="14" id="KW-0539">Nucleus</keyword>
<dbReference type="PROSITE" id="PS50262">
    <property type="entry name" value="G_PROTEIN_RECEP_F1_2"/>
    <property type="match status" value="1"/>
</dbReference>
<keyword evidence="13" id="KW-0675">Receptor</keyword>
<evidence type="ECO:0000256" key="15">
    <source>
        <dbReference type="SAM" id="Phobius"/>
    </source>
</evidence>
<evidence type="ECO:0000259" key="17">
    <source>
        <dbReference type="PROSITE" id="PS51030"/>
    </source>
</evidence>
<feature type="domain" description="G-protein coupled receptors family 1 profile" evidence="16">
    <location>
        <begin position="21"/>
        <end position="239"/>
    </location>
</feature>
<evidence type="ECO:0000256" key="4">
    <source>
        <dbReference type="ARBA" id="ARBA00022692"/>
    </source>
</evidence>
<proteinExistence type="inferred from homology"/>
<dbReference type="InParanoid" id="E3MWV9"/>
<comment type="similarity">
    <text evidence="3">Belongs to the nuclear hormone receptor family.</text>
</comment>
<dbReference type="Pfam" id="PF10328">
    <property type="entry name" value="7TM_GPCR_Srx"/>
    <property type="match status" value="1"/>
</dbReference>
<dbReference type="InterPro" id="IPR035500">
    <property type="entry name" value="NHR-like_dom_sf"/>
</dbReference>
<dbReference type="PROSITE" id="PS51030">
    <property type="entry name" value="NUCLEAR_REC_DBD_2"/>
    <property type="match status" value="1"/>
</dbReference>
<dbReference type="PANTHER" id="PTHR46587">
    <property type="entry name" value="NUCLEAR HORMONE RECEPTOR FAMILY"/>
    <property type="match status" value="1"/>
</dbReference>
<dbReference type="PRINTS" id="PR00398">
    <property type="entry name" value="STRDHORMONER"/>
</dbReference>
<dbReference type="InterPro" id="IPR013088">
    <property type="entry name" value="Znf_NHR/GATA"/>
</dbReference>
<organism evidence="20">
    <name type="scientific">Caenorhabditis remanei</name>
    <name type="common">Caenorhabditis vulgaris</name>
    <dbReference type="NCBI Taxonomy" id="31234"/>
    <lineage>
        <taxon>Eukaryota</taxon>
        <taxon>Metazoa</taxon>
        <taxon>Ecdysozoa</taxon>
        <taxon>Nematoda</taxon>
        <taxon>Chromadorea</taxon>
        <taxon>Rhabditida</taxon>
        <taxon>Rhabditina</taxon>
        <taxon>Rhabditomorpha</taxon>
        <taxon>Rhabditoidea</taxon>
        <taxon>Rhabditidae</taxon>
        <taxon>Peloderinae</taxon>
        <taxon>Caenorhabditis</taxon>
    </lineage>
</organism>
<evidence type="ECO:0000256" key="8">
    <source>
        <dbReference type="ARBA" id="ARBA00022989"/>
    </source>
</evidence>
<feature type="transmembrane region" description="Helical" evidence="15">
    <location>
        <begin position="218"/>
        <end position="239"/>
    </location>
</feature>
<protein>
    <submittedName>
        <fullName evidence="19">Uncharacterized protein</fullName>
    </submittedName>
</protein>
<dbReference type="SMART" id="SM00399">
    <property type="entry name" value="ZnF_C4"/>
    <property type="match status" value="1"/>
</dbReference>
<keyword evidence="10" id="KW-0238">DNA-binding</keyword>
<dbReference type="GO" id="GO:0008270">
    <property type="term" value="F:zinc ion binding"/>
    <property type="evidence" value="ECO:0007669"/>
    <property type="project" value="UniProtKB-KW"/>
</dbReference>
<dbReference type="EMBL" id="DS268488">
    <property type="protein sequence ID" value="EFP10778.1"/>
    <property type="molecule type" value="Genomic_DNA"/>
</dbReference>
<dbReference type="Gene3D" id="3.30.50.10">
    <property type="entry name" value="Erythroid Transcription Factor GATA-1, subunit A"/>
    <property type="match status" value="1"/>
</dbReference>
<evidence type="ECO:0000256" key="14">
    <source>
        <dbReference type="ARBA" id="ARBA00023242"/>
    </source>
</evidence>
<keyword evidence="11 15" id="KW-0472">Membrane</keyword>
<evidence type="ECO:0000256" key="13">
    <source>
        <dbReference type="ARBA" id="ARBA00023170"/>
    </source>
</evidence>
<dbReference type="Proteomes" id="UP000008281">
    <property type="component" value="Unassembled WGS sequence"/>
</dbReference>
<evidence type="ECO:0000256" key="1">
    <source>
        <dbReference type="ARBA" id="ARBA00004123"/>
    </source>
</evidence>
<comment type="subcellular location">
    <subcellularLocation>
        <location evidence="2">Membrane</location>
    </subcellularLocation>
    <subcellularLocation>
        <location evidence="1">Nucleus</location>
    </subcellularLocation>
</comment>
<evidence type="ECO:0000256" key="5">
    <source>
        <dbReference type="ARBA" id="ARBA00022723"/>
    </source>
</evidence>
<dbReference type="SMART" id="SM00430">
    <property type="entry name" value="HOLI"/>
    <property type="match status" value="1"/>
</dbReference>
<dbReference type="PANTHER" id="PTHR46587:SF5">
    <property type="entry name" value="NUCLEAR HORMONE RECEPTOR FAMILY"/>
    <property type="match status" value="1"/>
</dbReference>
<keyword evidence="7" id="KW-0862">Zinc</keyword>
<dbReference type="HOGENOM" id="CLU_424689_0_0_1"/>
<evidence type="ECO:0000256" key="2">
    <source>
        <dbReference type="ARBA" id="ARBA00004370"/>
    </source>
</evidence>
<dbReference type="InterPro" id="IPR049636">
    <property type="entry name" value="HNF4-like_DBD"/>
</dbReference>
<dbReference type="STRING" id="31234.E3MWV9"/>
<dbReference type="InterPro" id="IPR001723">
    <property type="entry name" value="Nuclear_hrmn_rcpt"/>
</dbReference>
<dbReference type="AlphaFoldDB" id="E3MWV9"/>
<evidence type="ECO:0000256" key="6">
    <source>
        <dbReference type="ARBA" id="ARBA00022771"/>
    </source>
</evidence>
<evidence type="ECO:0000256" key="3">
    <source>
        <dbReference type="ARBA" id="ARBA00005993"/>
    </source>
</evidence>
<dbReference type="SUPFAM" id="SSF81321">
    <property type="entry name" value="Family A G protein-coupled receptor-like"/>
    <property type="match status" value="1"/>
</dbReference>
<evidence type="ECO:0000256" key="11">
    <source>
        <dbReference type="ARBA" id="ARBA00023136"/>
    </source>
</evidence>
<evidence type="ECO:0000313" key="20">
    <source>
        <dbReference type="Proteomes" id="UP000008281"/>
    </source>
</evidence>
<feature type="transmembrane region" description="Helical" evidence="15">
    <location>
        <begin position="49"/>
        <end position="69"/>
    </location>
</feature>
<evidence type="ECO:0000259" key="16">
    <source>
        <dbReference type="PROSITE" id="PS50262"/>
    </source>
</evidence>
<reference evidence="19" key="1">
    <citation type="submission" date="2007-07" db="EMBL/GenBank/DDBJ databases">
        <title>PCAP assembly of the Caenorhabditis remanei genome.</title>
        <authorList>
            <consortium name="The Caenorhabditis remanei Sequencing Consortium"/>
            <person name="Wilson R.K."/>
        </authorList>
    </citation>
    <scope>NUCLEOTIDE SEQUENCE [LARGE SCALE GENOMIC DNA]</scope>
    <source>
        <strain evidence="19">PB4641</strain>
    </source>
</reference>
<dbReference type="Gene3D" id="1.10.565.10">
    <property type="entry name" value="Retinoid X Receptor"/>
    <property type="match status" value="1"/>
</dbReference>
<dbReference type="InterPro" id="IPR019430">
    <property type="entry name" value="7TM_GPCR_serpentine_rcpt_Srx"/>
</dbReference>
<keyword evidence="9" id="KW-0805">Transcription regulation</keyword>
<dbReference type="GO" id="GO:0000978">
    <property type="term" value="F:RNA polymerase II cis-regulatory region sequence-specific DNA binding"/>
    <property type="evidence" value="ECO:0007669"/>
    <property type="project" value="InterPro"/>
</dbReference>
<feature type="transmembrane region" description="Helical" evidence="15">
    <location>
        <begin position="7"/>
        <end position="29"/>
    </location>
</feature>
<dbReference type="Gene3D" id="1.20.1070.10">
    <property type="entry name" value="Rhodopsin 7-helix transmembrane proteins"/>
    <property type="match status" value="1"/>
</dbReference>
<dbReference type="GO" id="GO:0016020">
    <property type="term" value="C:membrane"/>
    <property type="evidence" value="ECO:0007669"/>
    <property type="project" value="UniProtKB-SubCell"/>
</dbReference>
<evidence type="ECO:0000259" key="18">
    <source>
        <dbReference type="PROSITE" id="PS51843"/>
    </source>
</evidence>
<dbReference type="PROSITE" id="PS51843">
    <property type="entry name" value="NR_LBD"/>
    <property type="match status" value="1"/>
</dbReference>
<evidence type="ECO:0000256" key="9">
    <source>
        <dbReference type="ARBA" id="ARBA00023015"/>
    </source>
</evidence>